<evidence type="ECO:0000313" key="2">
    <source>
        <dbReference type="Proteomes" id="UP000321150"/>
    </source>
</evidence>
<organism evidence="1 2">
    <name type="scientific">Chryseobacterium lathyri</name>
    <dbReference type="NCBI Taxonomy" id="395933"/>
    <lineage>
        <taxon>Bacteria</taxon>
        <taxon>Pseudomonadati</taxon>
        <taxon>Bacteroidota</taxon>
        <taxon>Flavobacteriia</taxon>
        <taxon>Flavobacteriales</taxon>
        <taxon>Weeksellaceae</taxon>
        <taxon>Chryseobacterium group</taxon>
        <taxon>Chryseobacterium</taxon>
    </lineage>
</organism>
<dbReference type="Proteomes" id="UP000321150">
    <property type="component" value="Unassembled WGS sequence"/>
</dbReference>
<reference evidence="1 2" key="1">
    <citation type="submission" date="2019-07" db="EMBL/GenBank/DDBJ databases">
        <title>Whole genome shotgun sequence of Chryseobacterium lathyri NBRC 105250.</title>
        <authorList>
            <person name="Hosoyama A."/>
            <person name="Uohara A."/>
            <person name="Ohji S."/>
            <person name="Ichikawa N."/>
        </authorList>
    </citation>
    <scope>NUCLEOTIDE SEQUENCE [LARGE SCALE GENOMIC DNA]</scope>
    <source>
        <strain evidence="1 2">NBRC 105250</strain>
    </source>
</reference>
<gene>
    <name evidence="1" type="ORF">CLA01_41600</name>
</gene>
<accession>A0A511YFW8</accession>
<sequence>MNELNLYQLYRDIIKKSKVMRRFVTGPNYGDELNKNNAGEILKDFLEGIKDGKKYPLCIMFPPVELPNFDTNWSKYKCRLLFLTTQHNDANGTQNRNPFNNLSQHTIEQTWKDMGVCAKDFRKFLNMIIAKFPGTEIRECTSVDVIERYSGVGADNLAGVGLSFDIDLAIACDLEDYSEEDLKSFEINTTDLHPHHEH</sequence>
<evidence type="ECO:0000313" key="1">
    <source>
        <dbReference type="EMBL" id="GEN74088.1"/>
    </source>
</evidence>
<proteinExistence type="predicted"/>
<name>A0A511YFW8_9FLAO</name>
<dbReference type="RefSeq" id="WP_111960131.1">
    <property type="nucleotide sequence ID" value="NZ_BJYI01000026.1"/>
</dbReference>
<dbReference type="AlphaFoldDB" id="A0A511YFW8"/>
<dbReference type="EMBL" id="BJYI01000026">
    <property type="protein sequence ID" value="GEN74088.1"/>
    <property type="molecule type" value="Genomic_DNA"/>
</dbReference>
<dbReference type="OrthoDB" id="1272022at2"/>
<protein>
    <submittedName>
        <fullName evidence="1">Uncharacterized protein</fullName>
    </submittedName>
</protein>
<comment type="caution">
    <text evidence="1">The sequence shown here is derived from an EMBL/GenBank/DDBJ whole genome shotgun (WGS) entry which is preliminary data.</text>
</comment>